<name>A0ACC3DPQ1_9PEZI</name>
<accession>A0ACC3DPQ1</accession>
<evidence type="ECO:0000313" key="1">
    <source>
        <dbReference type="EMBL" id="KAK3078598.1"/>
    </source>
</evidence>
<organism evidence="1 2">
    <name type="scientific">Coniosporium uncinatum</name>
    <dbReference type="NCBI Taxonomy" id="93489"/>
    <lineage>
        <taxon>Eukaryota</taxon>
        <taxon>Fungi</taxon>
        <taxon>Dikarya</taxon>
        <taxon>Ascomycota</taxon>
        <taxon>Pezizomycotina</taxon>
        <taxon>Dothideomycetes</taxon>
        <taxon>Dothideomycetes incertae sedis</taxon>
        <taxon>Coniosporium</taxon>
    </lineage>
</organism>
<comment type="caution">
    <text evidence="1">The sequence shown here is derived from an EMBL/GenBank/DDBJ whole genome shotgun (WGS) entry which is preliminary data.</text>
</comment>
<evidence type="ECO:0000313" key="2">
    <source>
        <dbReference type="Proteomes" id="UP001186974"/>
    </source>
</evidence>
<reference evidence="1" key="1">
    <citation type="submission" date="2024-09" db="EMBL/GenBank/DDBJ databases">
        <title>Black Yeasts Isolated from many extreme environments.</title>
        <authorList>
            <person name="Coleine C."/>
            <person name="Stajich J.E."/>
            <person name="Selbmann L."/>
        </authorList>
    </citation>
    <scope>NUCLEOTIDE SEQUENCE</scope>
    <source>
        <strain evidence="1">CCFEE 5737</strain>
    </source>
</reference>
<feature type="non-terminal residue" evidence="1">
    <location>
        <position position="251"/>
    </location>
</feature>
<protein>
    <submittedName>
        <fullName evidence="1">Uncharacterized protein</fullName>
    </submittedName>
</protein>
<sequence>MPDKRPLHDGGTQNGVKQARSETASPAPITNATNRKPDISAQVAAAKAKAAALIAGKFANKSGAAPPAPSPAPSASPAPPPASSADALRAKREAMKARVAQLSAKAGATSIKQPPRTESPRPPPAFSSPPSQWEDPYTKARGGLSVGLHPSLVSDSAQDTSSRGKSAGPKFSTITGNISWDETPVHARGDDREVNPYLSQDATAEGKGRDRKRKELIFNQKGKYIAQGNALRKQAFLENIKKKIAAQAKKA</sequence>
<dbReference type="EMBL" id="JAWDJW010001760">
    <property type="protein sequence ID" value="KAK3078598.1"/>
    <property type="molecule type" value="Genomic_DNA"/>
</dbReference>
<gene>
    <name evidence="1" type="ORF">LTS18_007102</name>
</gene>
<keyword evidence="2" id="KW-1185">Reference proteome</keyword>
<dbReference type="Proteomes" id="UP001186974">
    <property type="component" value="Unassembled WGS sequence"/>
</dbReference>
<proteinExistence type="predicted"/>